<keyword evidence="2" id="KW-1185">Reference proteome</keyword>
<dbReference type="Proteomes" id="UP001076464">
    <property type="component" value="Unassembled WGS sequence"/>
</dbReference>
<name>A0ACC6CB94_9BURK</name>
<protein>
    <submittedName>
        <fullName evidence="1">Uncharacterized protein</fullName>
    </submittedName>
</protein>
<evidence type="ECO:0000313" key="1">
    <source>
        <dbReference type="EMBL" id="MCY4745696.1"/>
    </source>
</evidence>
<organism evidence="1 2">
    <name type="scientific">Roseateles hydrophilus</name>
    <dbReference type="NCBI Taxonomy" id="2975054"/>
    <lineage>
        <taxon>Bacteria</taxon>
        <taxon>Pseudomonadati</taxon>
        <taxon>Pseudomonadota</taxon>
        <taxon>Betaproteobacteria</taxon>
        <taxon>Burkholderiales</taxon>
        <taxon>Sphaerotilaceae</taxon>
        <taxon>Roseateles</taxon>
    </lineage>
</organism>
<evidence type="ECO:0000313" key="2">
    <source>
        <dbReference type="Proteomes" id="UP001076464"/>
    </source>
</evidence>
<accession>A0ACC6CB94</accession>
<reference evidence="1" key="1">
    <citation type="submission" date="2022-08" db="EMBL/GenBank/DDBJ databases">
        <title>Genome sequencing of Pelomonas sp. UHG3.</title>
        <authorList>
            <person name="So Y."/>
        </authorList>
    </citation>
    <scope>NUCLEOTIDE SEQUENCE</scope>
    <source>
        <strain evidence="1">UHG3</strain>
    </source>
</reference>
<gene>
    <name evidence="1" type="ORF">NYO99_12000</name>
</gene>
<dbReference type="EMBL" id="JAPPUY010000003">
    <property type="protein sequence ID" value="MCY4745696.1"/>
    <property type="molecule type" value="Genomic_DNA"/>
</dbReference>
<sequence length="434" mass="47833">MFGALSSTIGGGGRDRAELRGCRDATGRSSGADTSKCAWMTDSRCEPLLDVFAHEQPPPANPERRRHRLPRGDPVACAFLCDVKQLGDITDRHRVHACTCLAPCYGGHSAETTGKFGHLMPLYLEDLPPGVYSRPMVAVLTMIALDVEDKPINPATAAELIRHFVALMLPPEHHGLLTLQGQPTWDKVELIQHELAIAAHKHRLEELVQAYAVVDLLYHHSTRPPREKRPAETVEVASFLRMVGYARLRPVPRGVIVNGREVDLLKFCKYCWRPAASAALVCRFHSVQKRGDAVAAAQYKQAQRLQRSFEALVNRLGTDAELAFHDSEFTSPVFFPESGANEWLTLHRPKLHQELVKAGLAQWTLAQLCGYLYDDDAVAQQLLGRTQILTPVTLRAEAWVSAMLAKPKWGGARTLSESLLAGGSESGGPEDPTV</sequence>
<proteinExistence type="predicted"/>
<comment type="caution">
    <text evidence="1">The sequence shown here is derived from an EMBL/GenBank/DDBJ whole genome shotgun (WGS) entry which is preliminary data.</text>
</comment>